<gene>
    <name evidence="1" type="ORF">H7C19_32175</name>
</gene>
<proteinExistence type="predicted"/>
<dbReference type="Proteomes" id="UP000547209">
    <property type="component" value="Unassembled WGS sequence"/>
</dbReference>
<protein>
    <submittedName>
        <fullName evidence="1">Cyclic lactone autoinducer peptide</fullName>
    </submittedName>
</protein>
<accession>A0A7X0VIV2</accession>
<evidence type="ECO:0000313" key="2">
    <source>
        <dbReference type="Proteomes" id="UP000547209"/>
    </source>
</evidence>
<reference evidence="1 2" key="1">
    <citation type="submission" date="2020-08" db="EMBL/GenBank/DDBJ databases">
        <title>Cohnella phylogeny.</title>
        <authorList>
            <person name="Dunlap C."/>
        </authorList>
    </citation>
    <scope>NUCLEOTIDE SEQUENCE [LARGE SCALE GENOMIC DNA]</scope>
    <source>
        <strain evidence="1 2">DSM 28246</strain>
    </source>
</reference>
<dbReference type="InterPro" id="IPR009229">
    <property type="entry name" value="AgrD"/>
</dbReference>
<dbReference type="NCBIfam" id="TIGR04223">
    <property type="entry name" value="quorum_AgrD"/>
    <property type="match status" value="1"/>
</dbReference>
<keyword evidence="2" id="KW-1185">Reference proteome</keyword>
<dbReference type="EMBL" id="JACJVP010000071">
    <property type="protein sequence ID" value="MBB6675326.1"/>
    <property type="molecule type" value="Genomic_DNA"/>
</dbReference>
<evidence type="ECO:0000313" key="1">
    <source>
        <dbReference type="EMBL" id="MBB6675326.1"/>
    </source>
</evidence>
<dbReference type="AlphaFoldDB" id="A0A7X0VIV2"/>
<sequence length="40" mass="4496">MKKKVMYKLATLLGALAIMVVGTASWVYFHQDETPAELLK</sequence>
<comment type="caution">
    <text evidence="1">The sequence shown here is derived from an EMBL/GenBank/DDBJ whole genome shotgun (WGS) entry which is preliminary data.</text>
</comment>
<name>A0A7X0VIV2_9BACL</name>
<organism evidence="1 2">
    <name type="scientific">Cohnella nanjingensis</name>
    <dbReference type="NCBI Taxonomy" id="1387779"/>
    <lineage>
        <taxon>Bacteria</taxon>
        <taxon>Bacillati</taxon>
        <taxon>Bacillota</taxon>
        <taxon>Bacilli</taxon>
        <taxon>Bacillales</taxon>
        <taxon>Paenibacillaceae</taxon>
        <taxon>Cohnella</taxon>
    </lineage>
</organism>